<dbReference type="Pfam" id="PF00903">
    <property type="entry name" value="Glyoxalase"/>
    <property type="match status" value="1"/>
</dbReference>
<dbReference type="Gene3D" id="3.10.180.10">
    <property type="entry name" value="2,3-Dihydroxybiphenyl 1,2-Dioxygenase, domain 1"/>
    <property type="match status" value="1"/>
</dbReference>
<name>A0A848GPT5_9BACT</name>
<dbReference type="SUPFAM" id="SSF54593">
    <property type="entry name" value="Glyoxalase/Bleomycin resistance protein/Dihydroxybiphenyl dioxygenase"/>
    <property type="match status" value="1"/>
</dbReference>
<dbReference type="InterPro" id="IPR029068">
    <property type="entry name" value="Glyas_Bleomycin-R_OHBP_Dase"/>
</dbReference>
<dbReference type="Proteomes" id="UP000583266">
    <property type="component" value="Unassembled WGS sequence"/>
</dbReference>
<sequence length="146" mass="15555">MKKTNITGIHHLAIQANDFAATCRFYEALGLTPFHSWTLPEFNITHAALLQIPGSGSFIEIFDKDANIATQGRRKAPGESVVAGALLHLALTVDDVEVAYAHALSLGAASCVEPGELSLGQPPLKVRNALVYGLDGEVIEFIAFVA</sequence>
<feature type="domain" description="VOC" evidence="1">
    <location>
        <begin position="8"/>
        <end position="144"/>
    </location>
</feature>
<evidence type="ECO:0000313" key="3">
    <source>
        <dbReference type="Proteomes" id="UP000583266"/>
    </source>
</evidence>
<gene>
    <name evidence="2" type="ORF">HHL17_19370</name>
</gene>
<organism evidence="2 3">
    <name type="scientific">Chitinophaga fulva</name>
    <dbReference type="NCBI Taxonomy" id="2728842"/>
    <lineage>
        <taxon>Bacteria</taxon>
        <taxon>Pseudomonadati</taxon>
        <taxon>Bacteroidota</taxon>
        <taxon>Chitinophagia</taxon>
        <taxon>Chitinophagales</taxon>
        <taxon>Chitinophagaceae</taxon>
        <taxon>Chitinophaga</taxon>
    </lineage>
</organism>
<protein>
    <submittedName>
        <fullName evidence="2">VOC family protein</fullName>
    </submittedName>
</protein>
<keyword evidence="3" id="KW-1185">Reference proteome</keyword>
<comment type="caution">
    <text evidence="2">The sequence shown here is derived from an EMBL/GenBank/DDBJ whole genome shotgun (WGS) entry which is preliminary data.</text>
</comment>
<dbReference type="InterPro" id="IPR004360">
    <property type="entry name" value="Glyas_Fos-R_dOase_dom"/>
</dbReference>
<evidence type="ECO:0000259" key="1">
    <source>
        <dbReference type="PROSITE" id="PS51819"/>
    </source>
</evidence>
<proteinExistence type="predicted"/>
<dbReference type="EMBL" id="JABBGC010000002">
    <property type="protein sequence ID" value="NML39369.1"/>
    <property type="molecule type" value="Genomic_DNA"/>
</dbReference>
<dbReference type="InterPro" id="IPR037523">
    <property type="entry name" value="VOC_core"/>
</dbReference>
<reference evidence="2 3" key="1">
    <citation type="submission" date="2020-04" db="EMBL/GenBank/DDBJ databases">
        <title>Chitinophaga sp. G-6-1-13 sp. nov., isolated from soil.</title>
        <authorList>
            <person name="Dahal R.H."/>
            <person name="Chaudhary D.K."/>
        </authorList>
    </citation>
    <scope>NUCLEOTIDE SEQUENCE [LARGE SCALE GENOMIC DNA]</scope>
    <source>
        <strain evidence="2 3">G-6-1-13</strain>
    </source>
</reference>
<accession>A0A848GPT5</accession>
<dbReference type="AlphaFoldDB" id="A0A848GPT5"/>
<evidence type="ECO:0000313" key="2">
    <source>
        <dbReference type="EMBL" id="NML39369.1"/>
    </source>
</evidence>
<dbReference type="RefSeq" id="WP_169226455.1">
    <property type="nucleotide sequence ID" value="NZ_JABBGC010000002.1"/>
</dbReference>
<dbReference type="PROSITE" id="PS51819">
    <property type="entry name" value="VOC"/>
    <property type="match status" value="1"/>
</dbReference>